<dbReference type="AlphaFoldDB" id="A0A1N7E262"/>
<protein>
    <recommendedName>
        <fullName evidence="2">Nuclease SbcCD subunit D</fullName>
    </recommendedName>
</protein>
<keyword evidence="5 7" id="KW-0269">Exonuclease</keyword>
<comment type="similarity">
    <text evidence="1">Belongs to the SbcD family.</text>
</comment>
<dbReference type="InterPro" id="IPR029052">
    <property type="entry name" value="Metallo-depent_PP-like"/>
</dbReference>
<dbReference type="Gene3D" id="3.60.21.10">
    <property type="match status" value="1"/>
</dbReference>
<evidence type="ECO:0000256" key="3">
    <source>
        <dbReference type="ARBA" id="ARBA00022722"/>
    </source>
</evidence>
<dbReference type="InterPro" id="IPR014577">
    <property type="entry name" value="UCP033093_metalloPase"/>
</dbReference>
<evidence type="ECO:0000256" key="2">
    <source>
        <dbReference type="ARBA" id="ARBA00013365"/>
    </source>
</evidence>
<dbReference type="SUPFAM" id="SSF56300">
    <property type="entry name" value="Metallo-dependent phosphatases"/>
    <property type="match status" value="1"/>
</dbReference>
<keyword evidence="3" id="KW-0540">Nuclease</keyword>
<dbReference type="PIRSF" id="PIRSF033093">
    <property type="entry name" value="UCP_ML1119"/>
    <property type="match status" value="1"/>
</dbReference>
<evidence type="ECO:0000313" key="8">
    <source>
        <dbReference type="Proteomes" id="UP000186218"/>
    </source>
</evidence>
<dbReference type="PANTHER" id="PTHR30337">
    <property type="entry name" value="COMPONENT OF ATP-DEPENDENT DSDNA EXONUCLEASE"/>
    <property type="match status" value="1"/>
</dbReference>
<dbReference type="STRING" id="1344003.SAMN05445060_1100"/>
<sequence length="403" mass="43428">MTTAQAWDGSLFDDRPGAEPERAVTFVHTADWQLGMTRHFLGTDAQATYTAAREEAIERVGDLAREVAAAFVLVCGDVFEDPRVSTQIVRRALDRLSAIDVPVYVLPGNHDPLDAASVYRSRTFVSGRPDNVIVLDASTTVEPAPGVRLVAAPWRTKTPHSDLVADALRGVHVGPDITILAGHGGVDDLTGRDDPATVSLAGMETAIASGLLDYVALGDRHSVTEVGSTGRIWYPGAHEVTNYDHRETDPGQALVVRLTRGRCRTVEVTPHRVGRWAFRSLRRELSGDADIDALCAELESIADKSRVVVQLGLRGALPVAARARLDDELLAFGERFAALTLWDKETRLSVLSADDDFADLGLTGYAADAVADLGARTRDSDPATADRAADATTLLYRLLGERS</sequence>
<reference evidence="7 8" key="1">
    <citation type="submission" date="2017-01" db="EMBL/GenBank/DDBJ databases">
        <authorList>
            <person name="Mah S.A."/>
            <person name="Swanson W.J."/>
            <person name="Moy G.W."/>
            <person name="Vacquier V.D."/>
        </authorList>
    </citation>
    <scope>NUCLEOTIDE SEQUENCE [LARGE SCALE GENOMIC DNA]</scope>
    <source>
        <strain evidence="7 8">CPCC 203464</strain>
    </source>
</reference>
<organism evidence="7 8">
    <name type="scientific">Williamsia sterculiae</name>
    <dbReference type="NCBI Taxonomy" id="1344003"/>
    <lineage>
        <taxon>Bacteria</taxon>
        <taxon>Bacillati</taxon>
        <taxon>Actinomycetota</taxon>
        <taxon>Actinomycetes</taxon>
        <taxon>Mycobacteriales</taxon>
        <taxon>Nocardiaceae</taxon>
        <taxon>Williamsia</taxon>
    </lineage>
</organism>
<proteinExistence type="inferred from homology"/>
<name>A0A1N7E262_9NOCA</name>
<dbReference type="CDD" id="cd00840">
    <property type="entry name" value="MPP_Mre11_N"/>
    <property type="match status" value="1"/>
</dbReference>
<dbReference type="InterPro" id="IPR041796">
    <property type="entry name" value="Mre11_N"/>
</dbReference>
<dbReference type="EMBL" id="FTNT01000002">
    <property type="protein sequence ID" value="SIR82035.1"/>
    <property type="molecule type" value="Genomic_DNA"/>
</dbReference>
<dbReference type="GO" id="GO:0004527">
    <property type="term" value="F:exonuclease activity"/>
    <property type="evidence" value="ECO:0007669"/>
    <property type="project" value="UniProtKB-KW"/>
</dbReference>
<feature type="domain" description="Calcineurin-like phosphoesterase" evidence="6">
    <location>
        <begin position="25"/>
        <end position="204"/>
    </location>
</feature>
<dbReference type="Proteomes" id="UP000186218">
    <property type="component" value="Unassembled WGS sequence"/>
</dbReference>
<dbReference type="InterPro" id="IPR050535">
    <property type="entry name" value="DNA_Repair-Maintenance_Comp"/>
</dbReference>
<accession>A0A1N7E262</accession>
<dbReference type="OrthoDB" id="9773856at2"/>
<keyword evidence="8" id="KW-1185">Reference proteome</keyword>
<dbReference type="PANTHER" id="PTHR30337:SF0">
    <property type="entry name" value="NUCLEASE SBCCD SUBUNIT D"/>
    <property type="match status" value="1"/>
</dbReference>
<evidence type="ECO:0000256" key="4">
    <source>
        <dbReference type="ARBA" id="ARBA00022801"/>
    </source>
</evidence>
<evidence type="ECO:0000256" key="5">
    <source>
        <dbReference type="ARBA" id="ARBA00022839"/>
    </source>
</evidence>
<evidence type="ECO:0000256" key="1">
    <source>
        <dbReference type="ARBA" id="ARBA00010555"/>
    </source>
</evidence>
<evidence type="ECO:0000259" key="6">
    <source>
        <dbReference type="Pfam" id="PF00149"/>
    </source>
</evidence>
<dbReference type="RefSeq" id="WP_076477205.1">
    <property type="nucleotide sequence ID" value="NZ_FTNT01000002.1"/>
</dbReference>
<gene>
    <name evidence="7" type="ORF">SAMN05445060_1100</name>
</gene>
<dbReference type="Pfam" id="PF00149">
    <property type="entry name" value="Metallophos"/>
    <property type="match status" value="1"/>
</dbReference>
<dbReference type="InterPro" id="IPR004843">
    <property type="entry name" value="Calcineurin-like_PHP"/>
</dbReference>
<keyword evidence="4" id="KW-0378">Hydrolase</keyword>
<evidence type="ECO:0000313" key="7">
    <source>
        <dbReference type="EMBL" id="SIR82035.1"/>
    </source>
</evidence>